<feature type="compositionally biased region" description="Basic and acidic residues" evidence="13">
    <location>
        <begin position="724"/>
        <end position="735"/>
    </location>
</feature>
<dbReference type="PANTHER" id="PTHR11177:SF399">
    <property type="entry name" value="CHITINASE 6, ISOFORM C"/>
    <property type="match status" value="1"/>
</dbReference>
<dbReference type="Gene3D" id="2.170.140.10">
    <property type="entry name" value="Chitin binding domain"/>
    <property type="match status" value="2"/>
</dbReference>
<dbReference type="Gene3D" id="3.10.50.10">
    <property type="match status" value="1"/>
</dbReference>
<feature type="domain" description="Chitin-binding type-2" evidence="15">
    <location>
        <begin position="1785"/>
        <end position="1844"/>
    </location>
</feature>
<accession>A0AAW0ZFM0</accession>
<feature type="compositionally biased region" description="Basic and acidic residues" evidence="13">
    <location>
        <begin position="1656"/>
        <end position="1670"/>
    </location>
</feature>
<dbReference type="InterPro" id="IPR001579">
    <property type="entry name" value="Glyco_hydro_18_chit_AS"/>
</dbReference>
<dbReference type="Gene3D" id="3.20.20.80">
    <property type="entry name" value="Glycosidases"/>
    <property type="match status" value="1"/>
</dbReference>
<keyword evidence="6 12" id="KW-0378">Hydrolase</keyword>
<dbReference type="FunFam" id="3.20.20.80:FF:000007">
    <property type="entry name" value="Acidic mammalian chitinase"/>
    <property type="match status" value="1"/>
</dbReference>
<dbReference type="PROSITE" id="PS50940">
    <property type="entry name" value="CHIT_BIND_II"/>
    <property type="match status" value="2"/>
</dbReference>
<feature type="domain" description="Chitin-binding type-2" evidence="15">
    <location>
        <begin position="564"/>
        <end position="625"/>
    </location>
</feature>
<evidence type="ECO:0000256" key="1">
    <source>
        <dbReference type="ARBA" id="ARBA00000822"/>
    </source>
</evidence>
<dbReference type="Pfam" id="PF00704">
    <property type="entry name" value="Glyco_hydro_18"/>
    <property type="match status" value="1"/>
</dbReference>
<dbReference type="InterPro" id="IPR036508">
    <property type="entry name" value="Chitin-bd_dom_sf"/>
</dbReference>
<evidence type="ECO:0000256" key="10">
    <source>
        <dbReference type="ARBA" id="ARBA00023295"/>
    </source>
</evidence>
<dbReference type="Pfam" id="PF01607">
    <property type="entry name" value="CBM_14"/>
    <property type="match status" value="2"/>
</dbReference>
<feature type="compositionally biased region" description="Basic and acidic residues" evidence="13">
    <location>
        <begin position="686"/>
        <end position="697"/>
    </location>
</feature>
<dbReference type="GO" id="GO:0008843">
    <property type="term" value="F:endochitinase activity"/>
    <property type="evidence" value="ECO:0007669"/>
    <property type="project" value="UniProtKB-EC"/>
</dbReference>
<feature type="compositionally biased region" description="Basic and acidic residues" evidence="13">
    <location>
        <begin position="1498"/>
        <end position="1511"/>
    </location>
</feature>
<dbReference type="GO" id="GO:0006032">
    <property type="term" value="P:chitin catabolic process"/>
    <property type="evidence" value="ECO:0007669"/>
    <property type="project" value="UniProtKB-KW"/>
</dbReference>
<dbReference type="PROSITE" id="PS51910">
    <property type="entry name" value="GH18_2"/>
    <property type="match status" value="1"/>
</dbReference>
<dbReference type="EC" id="3.2.1.14" evidence="3"/>
<feature type="compositionally biased region" description="Basic and acidic residues" evidence="13">
    <location>
        <begin position="850"/>
        <end position="860"/>
    </location>
</feature>
<feature type="compositionally biased region" description="Polar residues" evidence="13">
    <location>
        <begin position="1601"/>
        <end position="1619"/>
    </location>
</feature>
<feature type="compositionally biased region" description="Polar residues" evidence="13">
    <location>
        <begin position="778"/>
        <end position="793"/>
    </location>
</feature>
<feature type="compositionally biased region" description="Polar residues" evidence="13">
    <location>
        <begin position="1001"/>
        <end position="1011"/>
    </location>
</feature>
<dbReference type="GO" id="GO:0000272">
    <property type="term" value="P:polysaccharide catabolic process"/>
    <property type="evidence" value="ECO:0007669"/>
    <property type="project" value="UniProtKB-KW"/>
</dbReference>
<evidence type="ECO:0000256" key="5">
    <source>
        <dbReference type="ARBA" id="ARBA00022729"/>
    </source>
</evidence>
<evidence type="ECO:0000313" key="18">
    <source>
        <dbReference type="Proteomes" id="UP001432146"/>
    </source>
</evidence>
<feature type="compositionally biased region" description="Polar residues" evidence="13">
    <location>
        <begin position="959"/>
        <end position="993"/>
    </location>
</feature>
<keyword evidence="4" id="KW-0147">Chitin-binding</keyword>
<feature type="compositionally biased region" description="Polar residues" evidence="13">
    <location>
        <begin position="534"/>
        <end position="550"/>
    </location>
</feature>
<dbReference type="GO" id="GO:0005576">
    <property type="term" value="C:extracellular region"/>
    <property type="evidence" value="ECO:0007669"/>
    <property type="project" value="InterPro"/>
</dbReference>
<dbReference type="InterPro" id="IPR017853">
    <property type="entry name" value="GH"/>
</dbReference>
<name>A0AAW0ZFM0_9HYME</name>
<dbReference type="SUPFAM" id="SSF57625">
    <property type="entry name" value="Invertebrate chitin-binding proteins"/>
    <property type="match status" value="2"/>
</dbReference>
<feature type="compositionally biased region" description="Low complexity" evidence="13">
    <location>
        <begin position="1532"/>
        <end position="1542"/>
    </location>
</feature>
<keyword evidence="7" id="KW-0146">Chitin degradation</keyword>
<feature type="region of interest" description="Disordered" evidence="13">
    <location>
        <begin position="1639"/>
        <end position="1672"/>
    </location>
</feature>
<feature type="compositionally biased region" description="Polar residues" evidence="13">
    <location>
        <begin position="879"/>
        <end position="889"/>
    </location>
</feature>
<evidence type="ECO:0000256" key="11">
    <source>
        <dbReference type="ARBA" id="ARBA00023326"/>
    </source>
</evidence>
<keyword evidence="8" id="KW-1015">Disulfide bond</keyword>
<dbReference type="FunFam" id="2.170.140.10:FF:000005">
    <property type="entry name" value="Acidic mammalian chitinase"/>
    <property type="match status" value="1"/>
</dbReference>
<feature type="compositionally biased region" description="Polar residues" evidence="13">
    <location>
        <begin position="457"/>
        <end position="466"/>
    </location>
</feature>
<dbReference type="PANTHER" id="PTHR11177">
    <property type="entry name" value="CHITINASE"/>
    <property type="match status" value="1"/>
</dbReference>
<evidence type="ECO:0000256" key="2">
    <source>
        <dbReference type="ARBA" id="ARBA00009121"/>
    </source>
</evidence>
<dbReference type="SMART" id="SM00494">
    <property type="entry name" value="ChtBD2"/>
    <property type="match status" value="2"/>
</dbReference>
<evidence type="ECO:0000256" key="13">
    <source>
        <dbReference type="SAM" id="MobiDB-lite"/>
    </source>
</evidence>
<evidence type="ECO:0000256" key="8">
    <source>
        <dbReference type="ARBA" id="ARBA00023157"/>
    </source>
</evidence>
<evidence type="ECO:0000256" key="14">
    <source>
        <dbReference type="SAM" id="SignalP"/>
    </source>
</evidence>
<feature type="region of interest" description="Disordered" evidence="13">
    <location>
        <begin position="649"/>
        <end position="743"/>
    </location>
</feature>
<dbReference type="CDD" id="cd02872">
    <property type="entry name" value="GH18_chitolectin_chitotriosidase"/>
    <property type="match status" value="1"/>
</dbReference>
<feature type="compositionally biased region" description="Basic and acidic residues" evidence="13">
    <location>
        <begin position="918"/>
        <end position="930"/>
    </location>
</feature>
<keyword evidence="10 12" id="KW-0326">Glycosidase</keyword>
<dbReference type="SUPFAM" id="SSF54556">
    <property type="entry name" value="Chitinase insertion domain"/>
    <property type="match status" value="1"/>
</dbReference>
<feature type="region of interest" description="Disordered" evidence="13">
    <location>
        <begin position="406"/>
        <end position="569"/>
    </location>
</feature>
<gene>
    <name evidence="17" type="ORF">QLX08_009520</name>
</gene>
<protein>
    <recommendedName>
        <fullName evidence="3">chitinase</fullName>
        <ecNumber evidence="3">3.2.1.14</ecNumber>
    </recommendedName>
</protein>
<dbReference type="SUPFAM" id="SSF51445">
    <property type="entry name" value="(Trans)glycosidases"/>
    <property type="match status" value="1"/>
</dbReference>
<evidence type="ECO:0000256" key="6">
    <source>
        <dbReference type="ARBA" id="ARBA00022801"/>
    </source>
</evidence>
<evidence type="ECO:0000256" key="4">
    <source>
        <dbReference type="ARBA" id="ARBA00022669"/>
    </source>
</evidence>
<keyword evidence="18" id="KW-1185">Reference proteome</keyword>
<feature type="region of interest" description="Disordered" evidence="13">
    <location>
        <begin position="1436"/>
        <end position="1625"/>
    </location>
</feature>
<feature type="compositionally biased region" description="Polar residues" evidence="13">
    <location>
        <begin position="806"/>
        <end position="818"/>
    </location>
</feature>
<feature type="compositionally biased region" description="Basic residues" evidence="13">
    <location>
        <begin position="1514"/>
        <end position="1531"/>
    </location>
</feature>
<organism evidence="17 18">
    <name type="scientific">Tetragonisca angustula</name>
    <dbReference type="NCBI Taxonomy" id="166442"/>
    <lineage>
        <taxon>Eukaryota</taxon>
        <taxon>Metazoa</taxon>
        <taxon>Ecdysozoa</taxon>
        <taxon>Arthropoda</taxon>
        <taxon>Hexapoda</taxon>
        <taxon>Insecta</taxon>
        <taxon>Pterygota</taxon>
        <taxon>Neoptera</taxon>
        <taxon>Endopterygota</taxon>
        <taxon>Hymenoptera</taxon>
        <taxon>Apocrita</taxon>
        <taxon>Aculeata</taxon>
        <taxon>Apoidea</taxon>
        <taxon>Anthophila</taxon>
        <taxon>Apidae</taxon>
        <taxon>Tetragonisca</taxon>
    </lineage>
</organism>
<comment type="similarity">
    <text evidence="2">Belongs to the glycosyl hydrolase 18 family. Chitinase class II subfamily.</text>
</comment>
<evidence type="ECO:0000256" key="9">
    <source>
        <dbReference type="ARBA" id="ARBA00023277"/>
    </source>
</evidence>
<feature type="compositionally biased region" description="Acidic residues" evidence="13">
    <location>
        <begin position="861"/>
        <end position="877"/>
    </location>
</feature>
<feature type="chain" id="PRO_5043351261" description="chitinase" evidence="14">
    <location>
        <begin position="27"/>
        <end position="1844"/>
    </location>
</feature>
<dbReference type="InterPro" id="IPR001223">
    <property type="entry name" value="Glyco_hydro18_cat"/>
</dbReference>
<feature type="signal peptide" evidence="14">
    <location>
        <begin position="1"/>
        <end position="26"/>
    </location>
</feature>
<dbReference type="GO" id="GO:0008061">
    <property type="term" value="F:chitin binding"/>
    <property type="evidence" value="ECO:0007669"/>
    <property type="project" value="UniProtKB-KW"/>
</dbReference>
<dbReference type="EMBL" id="JAWNGG020000212">
    <property type="protein sequence ID" value="KAK9296465.1"/>
    <property type="molecule type" value="Genomic_DNA"/>
</dbReference>
<dbReference type="PROSITE" id="PS01095">
    <property type="entry name" value="GH18_1"/>
    <property type="match status" value="1"/>
</dbReference>
<dbReference type="Proteomes" id="UP001432146">
    <property type="component" value="Unassembled WGS sequence"/>
</dbReference>
<comment type="caution">
    <text evidence="17">The sequence shown here is derived from an EMBL/GenBank/DDBJ whole genome shotgun (WGS) entry which is preliminary data.</text>
</comment>
<sequence length="1844" mass="204826">MDWESRTVSLLLCLSILLATIHNGNAERKIVCYYTNWSIYRPGTAKFSPQNINPYLCTHLIYAFGGFTKDNALKPFDKYQDIEKGGYAKFTGLKTYNKNLKTLLAVGGWNEGSSRFSPMVADPERRREFVKNAVKFLRKNHFDGLDLDWEYPAFRDGGKPRDKDNYASLVQELREEFEREASKTGRPRLLLTMAMPAGVEYIDKGYDVPRLNEHLDFINLLSYDYHSSYESAVDHHSPLYPLEEDNEYNYDAELTIDYTVKYLLKKGAASEKIVLGIPTYGRSYTLFNEDATDLGSPADGPGVEGEATREKGYLAYYEICEGLAQSDEWEVIQPNPKAMGPYAYKGDQWVGYDDENIVRLKARYVNEKNLGGIMFWTIDNDDFRGRCHDRPYPLIEAAKEALLTDSSNTIQRSKTTVDARKKPRVQGGQSDTVGRKSFRRGSGKSTTTAAPPPRTRVFSSRPSYRTFSRPKASEEEKEEQRSVDRRSYDSTSSVDEEGSSEGGNAVRAASKNGRPGSKSKRRPSKDRSSRNRTKQTGNNDSSEGSLSNRLTTPEPPTTPDPGTDFKCEDEGFFPHPRDCKKYFWCLESGPGGLGVIAHQFTCPSGLVFNKAADSCDYPRNVICPKSKTSQSAASTTRAPIVAATSRTTYLYSTTRRPPSTEKPDTEEEEYEYYDDVDDEQTEEEEAKEKEEKEEREASTTPKALLYKTISRGRPSTSTTTTEAPFERNEPDKISDIEEDEEDPKVIKELIMLIKKAGGIEQLEKQLLLQDKNPENESGAKSGNENATPATISRSLYERVLSRQAGKITSKQRVSTNRANGPGSAQFEGLDELPEVKGLRRSQKPQYVTIERAKSPTKESPTEDEQDDEEEHLDEDNTDVASSEEQTISNPFVVDSALHRATPSYVSIRRPRPSISSRNENDVEEKVKDTEGDAPVSSQRRRPGSVFPKSSESSSSSESIGGQESRSPATEQNAQTTKSRYVSVQRFRSTTPYSTEVAPVSQEPTTKKSIVSRSEEEEEEEVQKSRNDQNVTTTTTTTTSTTIATSTVTNIVSSTPNDIVIDSETEKPIPTTTPGASSTTVAESTVKLVEDSATEILLTTVPASLPATLSAPSARIGTASVSQPRPFGFNRRNRPSAESTTTPLPPFTDQVRPKVASSEANRLPTLKELIGYRTNERTFDGPSPVILNLLPLENDANRIVEETATFDDASWALDDEETNYGKLPNDLSVDDIDAYDEGDASLASKRRIDRQDSSTTISFKPTTMRGIPLIDLLQSQVPRGFYVTRGEKAENDSTLLTESKENVSSKVADKIARTDASVTDRRYDNVEENSDYSTLTPRDLTVKNDKIEDEAERKVTVARESDTEFTEIPSTDENATASISTSELSVTFSSPSESVASTLPTENIDFAVTSAVTELTQSDDLATKTSMLEPVTEAALHLENETEGTTDENGRNLTKDDEGSKLVPATTVPSASKSKANRRQHKFEFNPSYEFGRKSQARGQDRYLNNDREDSRTQLSRRRVTSYSYRGRHRRPSSVVTSTVASDVAKETGGATGPVNGTRANDLAIVDRNYGENANEKEKTNLTGSEEERLGTEGSVGRTEPEVNSSKNTIASRTSGNLPSTRLRKPPTVNLTTLQMNKTTNTFANHRETYSTDDAVDERTETSKPEKEIDQSSKAQEIAMTLADPPSSQTSTLATGRPSFRNAVRRKISTTVAPRTDATTNRAVPRFTPTVRDRQKSRSRDNALQNVTTRPRRPPVIDYDYYEDEEEPVIGKSTFNGKLFLTSKGTFRCLDQGNFPHPYSCKKFITCAKMVNGLVIGAEYTCPDKLSYDPVGGICNWSAGLGCKE</sequence>
<dbReference type="InterPro" id="IPR050314">
    <property type="entry name" value="Glycosyl_Hydrlase_18"/>
</dbReference>
<reference evidence="17 18" key="1">
    <citation type="submission" date="2024-05" db="EMBL/GenBank/DDBJ databases">
        <title>The nuclear and mitochondrial genome assemblies of Tetragonisca angustula (Apidae: Meliponini), a tiny yet remarkable pollinator in the Neotropics.</title>
        <authorList>
            <person name="Ferrari R."/>
            <person name="Ricardo P.C."/>
            <person name="Dias F.C."/>
            <person name="Araujo N.S."/>
            <person name="Soares D.O."/>
            <person name="Zhou Q.-S."/>
            <person name="Zhu C.-D."/>
            <person name="Coutinho L."/>
            <person name="Airas M.C."/>
            <person name="Batista T.M."/>
        </authorList>
    </citation>
    <scope>NUCLEOTIDE SEQUENCE [LARGE SCALE GENOMIC DNA]</scope>
    <source>
        <strain evidence="17">ASF017062</strain>
        <tissue evidence="17">Abdomen</tissue>
    </source>
</reference>
<feature type="region of interest" description="Disordered" evidence="13">
    <location>
        <begin position="766"/>
        <end position="1037"/>
    </location>
</feature>
<comment type="catalytic activity">
    <reaction evidence="1">
        <text>Random endo-hydrolysis of N-acetyl-beta-D-glucosaminide (1-&gt;4)-beta-linkages in chitin and chitodextrins.</text>
        <dbReference type="EC" id="3.2.1.14"/>
    </reaction>
</comment>
<dbReference type="InterPro" id="IPR011583">
    <property type="entry name" value="Chitinase_II/V-like_cat"/>
</dbReference>
<feature type="compositionally biased region" description="Basic and acidic residues" evidence="13">
    <location>
        <begin position="1573"/>
        <end position="1590"/>
    </location>
</feature>
<dbReference type="FunFam" id="3.10.50.10:FF:000004">
    <property type="entry name" value="Chitinase 5"/>
    <property type="match status" value="1"/>
</dbReference>
<feature type="compositionally biased region" description="Low complexity" evidence="13">
    <location>
        <begin position="949"/>
        <end position="958"/>
    </location>
</feature>
<keyword evidence="9" id="KW-0119">Carbohydrate metabolism</keyword>
<keyword evidence="5 14" id="KW-0732">Signal</keyword>
<evidence type="ECO:0000256" key="12">
    <source>
        <dbReference type="RuleBase" id="RU000489"/>
    </source>
</evidence>
<evidence type="ECO:0000259" key="16">
    <source>
        <dbReference type="PROSITE" id="PS51910"/>
    </source>
</evidence>
<dbReference type="InterPro" id="IPR002557">
    <property type="entry name" value="Chitin-bd_dom"/>
</dbReference>
<keyword evidence="11" id="KW-0624">Polysaccharide degradation</keyword>
<feature type="region of interest" description="Disordered" evidence="13">
    <location>
        <begin position="1115"/>
        <end position="1155"/>
    </location>
</feature>
<feature type="compositionally biased region" description="Acidic residues" evidence="13">
    <location>
        <begin position="664"/>
        <end position="685"/>
    </location>
</feature>
<proteinExistence type="inferred from homology"/>
<feature type="domain" description="GH18" evidence="16">
    <location>
        <begin position="28"/>
        <end position="405"/>
    </location>
</feature>
<dbReference type="SMART" id="SM00636">
    <property type="entry name" value="Glyco_18"/>
    <property type="match status" value="1"/>
</dbReference>
<evidence type="ECO:0000256" key="7">
    <source>
        <dbReference type="ARBA" id="ARBA00023024"/>
    </source>
</evidence>
<feature type="compositionally biased region" description="Basic and acidic residues" evidence="13">
    <location>
        <begin position="471"/>
        <end position="488"/>
    </location>
</feature>
<evidence type="ECO:0000259" key="15">
    <source>
        <dbReference type="PROSITE" id="PS50940"/>
    </source>
</evidence>
<evidence type="ECO:0000256" key="3">
    <source>
        <dbReference type="ARBA" id="ARBA00012729"/>
    </source>
</evidence>
<evidence type="ECO:0000313" key="17">
    <source>
        <dbReference type="EMBL" id="KAK9296465.1"/>
    </source>
</evidence>
<feature type="compositionally biased region" description="Basic and acidic residues" evidence="13">
    <location>
        <begin position="1447"/>
        <end position="1459"/>
    </location>
</feature>
<dbReference type="InterPro" id="IPR029070">
    <property type="entry name" value="Chitinase_insertion_sf"/>
</dbReference>